<dbReference type="RefSeq" id="WP_147288951.1">
    <property type="nucleotide sequence ID" value="NZ_QQAZ01000004.1"/>
</dbReference>
<feature type="signal peptide" evidence="1">
    <location>
        <begin position="1"/>
        <end position="38"/>
    </location>
</feature>
<evidence type="ECO:0000313" key="3">
    <source>
        <dbReference type="Proteomes" id="UP000255355"/>
    </source>
</evidence>
<dbReference type="OrthoDB" id="4369583at2"/>
<keyword evidence="1" id="KW-0732">Signal</keyword>
<evidence type="ECO:0000313" key="2">
    <source>
        <dbReference type="EMBL" id="RDI51808.1"/>
    </source>
</evidence>
<feature type="chain" id="PRO_5016738006" description="Outer membrane protein with glycine zipper" evidence="1">
    <location>
        <begin position="39"/>
        <end position="254"/>
    </location>
</feature>
<accession>A0A370HB46</accession>
<dbReference type="STRING" id="1210089.GCA_001613165_01328"/>
<dbReference type="AlphaFoldDB" id="A0A370HB46"/>
<protein>
    <recommendedName>
        <fullName evidence="4">Outer membrane protein with glycine zipper</fullName>
    </recommendedName>
</protein>
<dbReference type="Proteomes" id="UP000255355">
    <property type="component" value="Unassembled WGS sequence"/>
</dbReference>
<reference evidence="2 3" key="1">
    <citation type="submission" date="2018-07" db="EMBL/GenBank/DDBJ databases">
        <title>Genomic Encyclopedia of Type Strains, Phase IV (KMG-IV): sequencing the most valuable type-strain genomes for metagenomic binning, comparative biology and taxonomic classification.</title>
        <authorList>
            <person name="Goeker M."/>
        </authorList>
    </citation>
    <scope>NUCLEOTIDE SEQUENCE [LARGE SCALE GENOMIC DNA]</scope>
    <source>
        <strain evidence="2 3">DSM 44952</strain>
    </source>
</reference>
<gene>
    <name evidence="2" type="ORF">DFR68_104292</name>
</gene>
<name>A0A370HB46_9NOCA</name>
<proteinExistence type="predicted"/>
<comment type="caution">
    <text evidence="2">The sequence shown here is derived from an EMBL/GenBank/DDBJ whole genome shotgun (WGS) entry which is preliminary data.</text>
</comment>
<sequence length="254" mass="24327">MAAQNRPIAERWLRRTGSVLVVGAVPLALVLSATPAAADAADPSAVVGSDEANTRQGIPYGPLAGGDVAALQPAPGNPLAAVEAAIRQLPDPASQVVSIPAPDNTIRIGSVVVPRPDFIDPQTSTQINDAAAGAEAGLAQSLDAAGVEPERSDRVAADTLGGAATGAAVGAVASAPLAATSAVVGSVAGLVAGVPFLPIGLLIGPVIGAQIGAAVITVPAAAAGAAIGAAAGAVGGYFAPLTEQPPAPADQPAI</sequence>
<organism evidence="2 3">
    <name type="scientific">Nocardia mexicana</name>
    <dbReference type="NCBI Taxonomy" id="279262"/>
    <lineage>
        <taxon>Bacteria</taxon>
        <taxon>Bacillati</taxon>
        <taxon>Actinomycetota</taxon>
        <taxon>Actinomycetes</taxon>
        <taxon>Mycobacteriales</taxon>
        <taxon>Nocardiaceae</taxon>
        <taxon>Nocardia</taxon>
    </lineage>
</organism>
<evidence type="ECO:0000256" key="1">
    <source>
        <dbReference type="SAM" id="SignalP"/>
    </source>
</evidence>
<dbReference type="EMBL" id="QQAZ01000004">
    <property type="protein sequence ID" value="RDI51808.1"/>
    <property type="molecule type" value="Genomic_DNA"/>
</dbReference>
<evidence type="ECO:0008006" key="4">
    <source>
        <dbReference type="Google" id="ProtNLM"/>
    </source>
</evidence>
<keyword evidence="3" id="KW-1185">Reference proteome</keyword>